<keyword evidence="5 6" id="KW-0472">Membrane</keyword>
<dbReference type="GO" id="GO:0022857">
    <property type="term" value="F:transmembrane transporter activity"/>
    <property type="evidence" value="ECO:0007669"/>
    <property type="project" value="InterPro"/>
</dbReference>
<keyword evidence="4 6" id="KW-1133">Transmembrane helix</keyword>
<dbReference type="PIRSF" id="PIRSF006060">
    <property type="entry name" value="AA_transporter"/>
    <property type="match status" value="1"/>
</dbReference>
<feature type="transmembrane region" description="Helical" evidence="6">
    <location>
        <begin position="324"/>
        <end position="343"/>
    </location>
</feature>
<dbReference type="AlphaFoldDB" id="A0A164WT66"/>
<comment type="subcellular location">
    <subcellularLocation>
        <location evidence="1">Membrane</location>
        <topology evidence="1">Multi-pass membrane protein</topology>
    </subcellularLocation>
</comment>
<evidence type="ECO:0000256" key="4">
    <source>
        <dbReference type="ARBA" id="ARBA00022989"/>
    </source>
</evidence>
<evidence type="ECO:0000256" key="2">
    <source>
        <dbReference type="ARBA" id="ARBA00022448"/>
    </source>
</evidence>
<name>A0A164WT66_9AGAM</name>
<evidence type="ECO:0000256" key="1">
    <source>
        <dbReference type="ARBA" id="ARBA00004141"/>
    </source>
</evidence>
<proteinExistence type="predicted"/>
<dbReference type="PROSITE" id="PS00218">
    <property type="entry name" value="AMINO_ACID_PERMEASE_1"/>
    <property type="match status" value="1"/>
</dbReference>
<reference evidence="7 8" key="1">
    <citation type="journal article" date="2016" name="Mol. Biol. Evol.">
        <title>Comparative Genomics of Early-Diverging Mushroom-Forming Fungi Provides Insights into the Origins of Lignocellulose Decay Capabilities.</title>
        <authorList>
            <person name="Nagy L.G."/>
            <person name="Riley R."/>
            <person name="Tritt A."/>
            <person name="Adam C."/>
            <person name="Daum C."/>
            <person name="Floudas D."/>
            <person name="Sun H."/>
            <person name="Yadav J.S."/>
            <person name="Pangilinan J."/>
            <person name="Larsson K.H."/>
            <person name="Matsuura K."/>
            <person name="Barry K."/>
            <person name="Labutti K."/>
            <person name="Kuo R."/>
            <person name="Ohm R.A."/>
            <person name="Bhattacharya S.S."/>
            <person name="Shirouzu T."/>
            <person name="Yoshinaga Y."/>
            <person name="Martin F.M."/>
            <person name="Grigoriev I.V."/>
            <person name="Hibbett D.S."/>
        </authorList>
    </citation>
    <scope>NUCLEOTIDE SEQUENCE [LARGE SCALE GENOMIC DNA]</scope>
    <source>
        <strain evidence="7 8">HHB9708</strain>
    </source>
</reference>
<feature type="transmembrane region" description="Helical" evidence="6">
    <location>
        <begin position="406"/>
        <end position="424"/>
    </location>
</feature>
<protein>
    <submittedName>
        <fullName evidence="7">APC amino acid permease</fullName>
    </submittedName>
</protein>
<feature type="transmembrane region" description="Helical" evidence="6">
    <location>
        <begin position="37"/>
        <end position="58"/>
    </location>
</feature>
<gene>
    <name evidence="7" type="ORF">SISNIDRAFT_452733</name>
</gene>
<evidence type="ECO:0000256" key="5">
    <source>
        <dbReference type="ARBA" id="ARBA00023136"/>
    </source>
</evidence>
<feature type="transmembrane region" description="Helical" evidence="6">
    <location>
        <begin position="270"/>
        <end position="294"/>
    </location>
</feature>
<evidence type="ECO:0000313" key="7">
    <source>
        <dbReference type="EMBL" id="KZS95336.1"/>
    </source>
</evidence>
<feature type="transmembrane region" description="Helical" evidence="6">
    <location>
        <begin position="471"/>
        <end position="491"/>
    </location>
</feature>
<dbReference type="InterPro" id="IPR004840">
    <property type="entry name" value="Amino_acid_permease_CS"/>
</dbReference>
<dbReference type="Gene3D" id="1.20.1740.10">
    <property type="entry name" value="Amino acid/polyamine transporter I"/>
    <property type="match status" value="1"/>
</dbReference>
<dbReference type="PANTHER" id="PTHR45649:SF26">
    <property type="entry name" value="OS04G0435100 PROTEIN"/>
    <property type="match status" value="1"/>
</dbReference>
<dbReference type="EMBL" id="KV419402">
    <property type="protein sequence ID" value="KZS95336.1"/>
    <property type="molecule type" value="Genomic_DNA"/>
</dbReference>
<dbReference type="PANTHER" id="PTHR45649">
    <property type="entry name" value="AMINO-ACID PERMEASE BAT1"/>
    <property type="match status" value="1"/>
</dbReference>
<dbReference type="Proteomes" id="UP000076722">
    <property type="component" value="Unassembled WGS sequence"/>
</dbReference>
<feature type="transmembrane region" description="Helical" evidence="6">
    <location>
        <begin position="158"/>
        <end position="179"/>
    </location>
</feature>
<feature type="transmembrane region" description="Helical" evidence="6">
    <location>
        <begin position="436"/>
        <end position="459"/>
    </location>
</feature>
<dbReference type="InterPro" id="IPR002293">
    <property type="entry name" value="AA/rel_permease1"/>
</dbReference>
<organism evidence="7 8">
    <name type="scientific">Sistotremastrum niveocremeum HHB9708</name>
    <dbReference type="NCBI Taxonomy" id="1314777"/>
    <lineage>
        <taxon>Eukaryota</taxon>
        <taxon>Fungi</taxon>
        <taxon>Dikarya</taxon>
        <taxon>Basidiomycota</taxon>
        <taxon>Agaricomycotina</taxon>
        <taxon>Agaricomycetes</taxon>
        <taxon>Sistotremastrales</taxon>
        <taxon>Sistotremastraceae</taxon>
        <taxon>Sertulicium</taxon>
        <taxon>Sertulicium niveocremeum</taxon>
    </lineage>
</organism>
<evidence type="ECO:0000313" key="8">
    <source>
        <dbReference type="Proteomes" id="UP000076722"/>
    </source>
</evidence>
<sequence>MSAQSVVPVLHDADEDELARLGYKQELRRHFSIVQNFGVSFSIISVITGISSLFLYGLNTGGPAAMVWGWVVVSFFTMIVGLAMAELCSSIPTSGGPYWWAHKVSTPEWAPFNSWFTGWFNLLGQVAVTTGISFACATFIATAAAVGSDWTPTPRAIIGIYAGVLISQALINTFGVGLLKHLNNISIWWHAIGTTAIAIAVLAAAPTHQSRHDVFSKFVDGTGVDGPGWSERASPAYVCIIGILLSQYTLTGFDASAHLSEETHNAAKSAAIGIVMAISVSAVLGWFLLLALLFSIQDYDATIGTATGEPVAQIFLDTVGHKGALVLLTIIIVCMYFCGTFSITSNSRMMWSFARDGGIPGSGFWKKVDSKRKSPVRTVWLAATLSFILGLPSLGSAVAFSAATSIATMGLYISYGIPIFLRLIGRARFNKGPFDLGIFSLPVSITAVVWICFISIVFILPEENPVNSQTFNYTVVALGIVMTYSLGFWAISARKWFTGPTKQIAAEEMGIDVMDPEVAAKLESEKNDKDSQ</sequence>
<evidence type="ECO:0000256" key="6">
    <source>
        <dbReference type="SAM" id="Phobius"/>
    </source>
</evidence>
<feature type="transmembrane region" description="Helical" evidence="6">
    <location>
        <begin position="65"/>
        <end position="85"/>
    </location>
</feature>
<evidence type="ECO:0000256" key="3">
    <source>
        <dbReference type="ARBA" id="ARBA00022692"/>
    </source>
</evidence>
<dbReference type="GO" id="GO:0006865">
    <property type="term" value="P:amino acid transport"/>
    <property type="evidence" value="ECO:0007669"/>
    <property type="project" value="InterPro"/>
</dbReference>
<accession>A0A164WT66</accession>
<feature type="transmembrane region" description="Helical" evidence="6">
    <location>
        <begin position="122"/>
        <end position="146"/>
    </location>
</feature>
<dbReference type="Pfam" id="PF13520">
    <property type="entry name" value="AA_permease_2"/>
    <property type="match status" value="1"/>
</dbReference>
<feature type="transmembrane region" description="Helical" evidence="6">
    <location>
        <begin position="185"/>
        <end position="205"/>
    </location>
</feature>
<dbReference type="GO" id="GO:0016020">
    <property type="term" value="C:membrane"/>
    <property type="evidence" value="ECO:0007669"/>
    <property type="project" value="UniProtKB-SubCell"/>
</dbReference>
<dbReference type="OrthoDB" id="3257095at2759"/>
<keyword evidence="2" id="KW-0813">Transport</keyword>
<keyword evidence="8" id="KW-1185">Reference proteome</keyword>
<feature type="transmembrane region" description="Helical" evidence="6">
    <location>
        <begin position="379"/>
        <end position="400"/>
    </location>
</feature>
<keyword evidence="3 6" id="KW-0812">Transmembrane</keyword>
<dbReference type="STRING" id="1314777.A0A164WT66"/>